<dbReference type="PANTHER" id="PTHR43827:SF3">
    <property type="entry name" value="NADP-DEPENDENT OXIDOREDUCTASE DOMAIN-CONTAINING PROTEIN"/>
    <property type="match status" value="1"/>
</dbReference>
<dbReference type="PIRSF" id="PIRSF000097">
    <property type="entry name" value="AKR"/>
    <property type="match status" value="1"/>
</dbReference>
<dbReference type="Gene3D" id="3.20.20.100">
    <property type="entry name" value="NADP-dependent oxidoreductase domain"/>
    <property type="match status" value="1"/>
</dbReference>
<dbReference type="InterPro" id="IPR020471">
    <property type="entry name" value="AKR"/>
</dbReference>
<feature type="domain" description="NADP-dependent oxidoreductase" evidence="7">
    <location>
        <begin position="21"/>
        <end position="265"/>
    </location>
</feature>
<dbReference type="GO" id="GO:0016616">
    <property type="term" value="F:oxidoreductase activity, acting on the CH-OH group of donors, NAD or NADP as acceptor"/>
    <property type="evidence" value="ECO:0007669"/>
    <property type="project" value="UniProtKB-ARBA"/>
</dbReference>
<evidence type="ECO:0000313" key="9">
    <source>
        <dbReference type="Proteomes" id="UP000035027"/>
    </source>
</evidence>
<evidence type="ECO:0000256" key="6">
    <source>
        <dbReference type="PIRSR" id="PIRSR000097-3"/>
    </source>
</evidence>
<evidence type="ECO:0000256" key="1">
    <source>
        <dbReference type="ARBA" id="ARBA00007905"/>
    </source>
</evidence>
<sequence length="282" mass="31708">MIILAKIPNYTLNDGNQIPVLGFGTYKLNGATGVNAINSALNNGYSLLDSAFNYENEGAVGEAIRRSSLKREDIFVTSKLPGRHQVYEEAIPTIQESLYRAGLDYYDLYLIHWPNPKEDHYVEAWQALIDAQKFGLVRSIGVCNFLPEHLDRLANETGVMPAVNQIELHPYWSQAVQREYDKEHGIFTQAWSPLGRASSVLQDPVIVEIAKKHHKSVAQVILRWEFQLGVGIIPKANSTKHQLSNLDIFDFELSADEVAAITNLDKPNGRTKNQDPAAYQEF</sequence>
<accession>A0A0F7PUY3</accession>
<evidence type="ECO:0000256" key="2">
    <source>
        <dbReference type="ARBA" id="ARBA00022857"/>
    </source>
</evidence>
<organism evidence="8 9">
    <name type="scientific">Ligilactobacillus salivarius str. Ren</name>
    <dbReference type="NCBI Taxonomy" id="1194971"/>
    <lineage>
        <taxon>Bacteria</taxon>
        <taxon>Bacillati</taxon>
        <taxon>Bacillota</taxon>
        <taxon>Bacilli</taxon>
        <taxon>Lactobacillales</taxon>
        <taxon>Lactobacillaceae</taxon>
        <taxon>Ligilactobacillus</taxon>
    </lineage>
</organism>
<feature type="active site" description="Proton donor" evidence="4">
    <location>
        <position position="54"/>
    </location>
</feature>
<evidence type="ECO:0000313" key="8">
    <source>
        <dbReference type="EMBL" id="AKI03876.1"/>
    </source>
</evidence>
<dbReference type="SUPFAM" id="SSF51430">
    <property type="entry name" value="NAD(P)-linked oxidoreductase"/>
    <property type="match status" value="1"/>
</dbReference>
<proteinExistence type="inferred from homology"/>
<dbReference type="AlphaFoldDB" id="A0A0F7PUY3"/>
<gene>
    <name evidence="8" type="ORF">LsR_00325</name>
</gene>
<evidence type="ECO:0000256" key="3">
    <source>
        <dbReference type="ARBA" id="ARBA00023002"/>
    </source>
</evidence>
<dbReference type="InterPro" id="IPR018170">
    <property type="entry name" value="Aldo/ket_reductase_CS"/>
</dbReference>
<evidence type="ECO:0000256" key="5">
    <source>
        <dbReference type="PIRSR" id="PIRSR000097-2"/>
    </source>
</evidence>
<dbReference type="PANTHER" id="PTHR43827">
    <property type="entry name" value="2,5-DIKETO-D-GLUCONIC ACID REDUCTASE"/>
    <property type="match status" value="1"/>
</dbReference>
<evidence type="ECO:0000259" key="7">
    <source>
        <dbReference type="Pfam" id="PF00248"/>
    </source>
</evidence>
<dbReference type="Proteomes" id="UP000035027">
    <property type="component" value="Chromosome"/>
</dbReference>
<dbReference type="Pfam" id="PF00248">
    <property type="entry name" value="Aldo_ket_red"/>
    <property type="match status" value="1"/>
</dbReference>
<name>A0A0F7PUY3_9LACO</name>
<protein>
    <submittedName>
        <fullName evidence="8">2,5-diketo-D-gluconic acid reductase</fullName>
    </submittedName>
</protein>
<dbReference type="FunFam" id="3.20.20.100:FF:000002">
    <property type="entry name" value="2,5-diketo-D-gluconic acid reductase A"/>
    <property type="match status" value="1"/>
</dbReference>
<comment type="similarity">
    <text evidence="1">Belongs to the aldo/keto reductase family.</text>
</comment>
<dbReference type="InterPro" id="IPR036812">
    <property type="entry name" value="NAD(P)_OxRdtase_dom_sf"/>
</dbReference>
<evidence type="ECO:0000256" key="4">
    <source>
        <dbReference type="PIRSR" id="PIRSR000097-1"/>
    </source>
</evidence>
<dbReference type="PRINTS" id="PR00069">
    <property type="entry name" value="ALDKETRDTASE"/>
</dbReference>
<keyword evidence="3" id="KW-0560">Oxidoreductase</keyword>
<dbReference type="CDD" id="cd19132">
    <property type="entry name" value="AKR_AKR5D1_E1"/>
    <property type="match status" value="1"/>
</dbReference>
<keyword evidence="2" id="KW-0521">NADP</keyword>
<dbReference type="PATRIC" id="fig|1194971.3.peg.326"/>
<dbReference type="InterPro" id="IPR023210">
    <property type="entry name" value="NADP_OxRdtase_dom"/>
</dbReference>
<dbReference type="EMBL" id="CP011403">
    <property type="protein sequence ID" value="AKI03876.1"/>
    <property type="molecule type" value="Genomic_DNA"/>
</dbReference>
<feature type="binding site" evidence="5">
    <location>
        <position position="112"/>
    </location>
    <ligand>
        <name>substrate</name>
    </ligand>
</feature>
<feature type="site" description="Lowers pKa of active site Tyr" evidence="6">
    <location>
        <position position="79"/>
    </location>
</feature>
<reference evidence="8 9" key="1">
    <citation type="submission" date="2015-05" db="EMBL/GenBank/DDBJ databases">
        <title>Complete genome sequence of Lactobacillus salivarius Ren, a probiotic strain with antitumor activity.</title>
        <authorList>
            <person name="Sun E."/>
            <person name="Zhao L."/>
            <person name="Liu S."/>
            <person name="Zhang M."/>
            <person name="Guo H."/>
            <person name="Ren F."/>
        </authorList>
    </citation>
    <scope>NUCLEOTIDE SEQUENCE [LARGE SCALE GENOMIC DNA]</scope>
    <source>
        <strain evidence="8 9">Ren</strain>
    </source>
</reference>
<dbReference type="PROSITE" id="PS00062">
    <property type="entry name" value="ALDOKETO_REDUCTASE_2"/>
    <property type="match status" value="1"/>
</dbReference>